<gene>
    <name evidence="1" type="ORF">Asru_0086_37</name>
</gene>
<comment type="caution">
    <text evidence="1">The sequence shown here is derived from an EMBL/GenBank/DDBJ whole genome shotgun (WGS) entry which is preliminary data.</text>
</comment>
<name>A0A0D6P4U1_9PROT</name>
<evidence type="ECO:0000313" key="2">
    <source>
        <dbReference type="Proteomes" id="UP000032680"/>
    </source>
</evidence>
<dbReference type="RefSeq" id="WP_048860164.1">
    <property type="nucleotide sequence ID" value="NZ_BANB01000086.1"/>
</dbReference>
<keyword evidence="2" id="KW-1185">Reference proteome</keyword>
<reference evidence="1 2" key="1">
    <citation type="submission" date="2012-11" db="EMBL/GenBank/DDBJ databases">
        <title>Whole genome sequence of Acidisphaera rubrifaciens HS-AP3.</title>
        <authorList>
            <person name="Azuma Y."/>
            <person name="Higashiura N."/>
            <person name="Hirakawa H."/>
            <person name="Matsushita K."/>
        </authorList>
    </citation>
    <scope>NUCLEOTIDE SEQUENCE [LARGE SCALE GENOMIC DNA]</scope>
    <source>
        <strain evidence="1 2">HS-AP3</strain>
    </source>
</reference>
<dbReference type="Proteomes" id="UP000032680">
    <property type="component" value="Unassembled WGS sequence"/>
</dbReference>
<organism evidence="1 2">
    <name type="scientific">Acidisphaera rubrifaciens HS-AP3</name>
    <dbReference type="NCBI Taxonomy" id="1231350"/>
    <lineage>
        <taxon>Bacteria</taxon>
        <taxon>Pseudomonadati</taxon>
        <taxon>Pseudomonadota</taxon>
        <taxon>Alphaproteobacteria</taxon>
        <taxon>Acetobacterales</taxon>
        <taxon>Acetobacteraceae</taxon>
        <taxon>Acidisphaera</taxon>
    </lineage>
</organism>
<dbReference type="AlphaFoldDB" id="A0A0D6P4U1"/>
<sequence length="59" mass="5956">MTTQLIVVRPFGGLARGAAVTDPAKIRAILAGEHALDVVCVTAGTDRVAAGAPKSEGVR</sequence>
<proteinExistence type="predicted"/>
<dbReference type="EMBL" id="BANB01000086">
    <property type="protein sequence ID" value="GAN76361.1"/>
    <property type="molecule type" value="Genomic_DNA"/>
</dbReference>
<dbReference type="OrthoDB" id="9554353at2"/>
<evidence type="ECO:0000313" key="1">
    <source>
        <dbReference type="EMBL" id="GAN76361.1"/>
    </source>
</evidence>
<protein>
    <submittedName>
        <fullName evidence="1">Uncharacterized protein</fullName>
    </submittedName>
</protein>
<accession>A0A0D6P4U1</accession>